<dbReference type="EMBL" id="JABAGD010000010">
    <property type="protein sequence ID" value="NMF04557.1"/>
    <property type="molecule type" value="Genomic_DNA"/>
</dbReference>
<reference evidence="1" key="2">
    <citation type="submission" date="2016-02" db="EMBL/GenBank/DDBJ databases">
        <title>Genome sequence of Clostridium beijerinckii strain 59B.</title>
        <authorList>
            <person name="Little G.T."/>
            <person name="Minton N.P."/>
        </authorList>
    </citation>
    <scope>NUCLEOTIDE SEQUENCE</scope>
    <source>
        <strain evidence="1">NCIMB 14988</strain>
    </source>
</reference>
<dbReference type="EMBL" id="CP010086">
    <property type="protein sequence ID" value="AJG98855.1"/>
    <property type="molecule type" value="Genomic_DNA"/>
</dbReference>
<dbReference type="KEGG" id="cbei:LF65_02269"/>
<name>A0A0B5QD29_CLOBE</name>
<evidence type="ECO:0000313" key="1">
    <source>
        <dbReference type="EMBL" id="AJG98855.1"/>
    </source>
</evidence>
<dbReference type="STRING" id="1520.LF65_02269"/>
<dbReference type="OrthoDB" id="1933575at2"/>
<dbReference type="Proteomes" id="UP000587880">
    <property type="component" value="Unassembled WGS sequence"/>
</dbReference>
<accession>A0A0B5QD29</accession>
<reference evidence="3" key="1">
    <citation type="submission" date="2014-12" db="EMBL/GenBank/DDBJ databases">
        <title>Genome sequence of Clostridium beijerinckii strain 59B.</title>
        <authorList>
            <person name="Little G.T."/>
            <person name="Minton N.P."/>
        </authorList>
    </citation>
    <scope>NUCLEOTIDE SEQUENCE [LARGE SCALE GENOMIC DNA]</scope>
    <source>
        <strain evidence="3">59B</strain>
    </source>
</reference>
<reference evidence="2 4" key="3">
    <citation type="submission" date="2020-04" db="EMBL/GenBank/DDBJ databases">
        <authorList>
            <person name="Hitch T.C.A."/>
            <person name="Wylensek D."/>
            <person name="Clavel T."/>
        </authorList>
    </citation>
    <scope>NUCLEOTIDE SEQUENCE [LARGE SCALE GENOMIC DNA]</scope>
    <source>
        <strain evidence="2 4">WB01_NA02</strain>
    </source>
</reference>
<organism evidence="1 3">
    <name type="scientific">Clostridium beijerinckii</name>
    <name type="common">Clostridium MP</name>
    <dbReference type="NCBI Taxonomy" id="1520"/>
    <lineage>
        <taxon>Bacteria</taxon>
        <taxon>Bacillati</taxon>
        <taxon>Bacillota</taxon>
        <taxon>Clostridia</taxon>
        <taxon>Eubacteriales</taxon>
        <taxon>Clostridiaceae</taxon>
        <taxon>Clostridium</taxon>
    </lineage>
</organism>
<evidence type="ECO:0000313" key="3">
    <source>
        <dbReference type="Proteomes" id="UP000031866"/>
    </source>
</evidence>
<evidence type="ECO:0000313" key="4">
    <source>
        <dbReference type="Proteomes" id="UP000587880"/>
    </source>
</evidence>
<dbReference type="AlphaFoldDB" id="A0A0B5QD29"/>
<dbReference type="RefSeq" id="WP_041896146.1">
    <property type="nucleotide sequence ID" value="NZ_CP010086.2"/>
</dbReference>
<gene>
    <name evidence="2" type="ORF">HF849_07240</name>
    <name evidence="1" type="ORF">LF65_02269</name>
</gene>
<proteinExistence type="predicted"/>
<sequence>MKKKLILNLKFNNQGQVECSKSPSLCKECNIKGCEHMTLYYYPYSKKEIEECFKNSDRRT</sequence>
<protein>
    <submittedName>
        <fullName evidence="1">Uncharacterized protein</fullName>
    </submittedName>
</protein>
<dbReference type="Proteomes" id="UP000031866">
    <property type="component" value="Chromosome"/>
</dbReference>
<evidence type="ECO:0000313" key="2">
    <source>
        <dbReference type="EMBL" id="NMF04557.1"/>
    </source>
</evidence>